<evidence type="ECO:0000259" key="10">
    <source>
        <dbReference type="PROSITE" id="PS50112"/>
    </source>
</evidence>
<keyword evidence="3 6" id="KW-0597">Phosphoprotein</keyword>
<evidence type="ECO:0000259" key="8">
    <source>
        <dbReference type="PROSITE" id="PS50109"/>
    </source>
</evidence>
<dbReference type="InterPro" id="IPR052162">
    <property type="entry name" value="Sensor_kinase/Photoreceptor"/>
</dbReference>
<evidence type="ECO:0000256" key="6">
    <source>
        <dbReference type="PROSITE-ProRule" id="PRU00169"/>
    </source>
</evidence>
<evidence type="ECO:0000259" key="9">
    <source>
        <dbReference type="PROSITE" id="PS50110"/>
    </source>
</evidence>
<dbReference type="GO" id="GO:0000155">
    <property type="term" value="F:phosphorelay sensor kinase activity"/>
    <property type="evidence" value="ECO:0007669"/>
    <property type="project" value="InterPro"/>
</dbReference>
<feature type="domain" description="PAS" evidence="10">
    <location>
        <begin position="44"/>
        <end position="116"/>
    </location>
</feature>
<dbReference type="InterPro" id="IPR000014">
    <property type="entry name" value="PAS"/>
</dbReference>
<dbReference type="InterPro" id="IPR035965">
    <property type="entry name" value="PAS-like_dom_sf"/>
</dbReference>
<dbReference type="AlphaFoldDB" id="A0A5K7ZC17"/>
<dbReference type="OrthoDB" id="5409807at2"/>
<dbReference type="Pfam" id="PF00072">
    <property type="entry name" value="Response_reg"/>
    <property type="match status" value="1"/>
</dbReference>
<dbReference type="KEGG" id="dwd:DSCW_47100"/>
<dbReference type="CDD" id="cd00082">
    <property type="entry name" value="HisKA"/>
    <property type="match status" value="1"/>
</dbReference>
<dbReference type="InterPro" id="IPR000700">
    <property type="entry name" value="PAS-assoc_C"/>
</dbReference>
<dbReference type="InterPro" id="IPR004358">
    <property type="entry name" value="Sig_transdc_His_kin-like_C"/>
</dbReference>
<dbReference type="InterPro" id="IPR005467">
    <property type="entry name" value="His_kinase_dom"/>
</dbReference>
<feature type="domain" description="PAC" evidence="11">
    <location>
        <begin position="620"/>
        <end position="670"/>
    </location>
</feature>
<keyword evidence="13" id="KW-1185">Reference proteome</keyword>
<protein>
    <recommendedName>
        <fullName evidence="2">histidine kinase</fullName>
        <ecNumber evidence="2">2.7.13.3</ecNumber>
    </recommendedName>
</protein>
<evidence type="ECO:0000313" key="12">
    <source>
        <dbReference type="EMBL" id="BBO77293.1"/>
    </source>
</evidence>
<dbReference type="Pfam" id="PF08447">
    <property type="entry name" value="PAS_3"/>
    <property type="match status" value="1"/>
</dbReference>
<dbReference type="InterPro" id="IPR001789">
    <property type="entry name" value="Sig_transdc_resp-reg_receiver"/>
</dbReference>
<dbReference type="SUPFAM" id="SSF55785">
    <property type="entry name" value="PYP-like sensor domain (PAS domain)"/>
    <property type="match status" value="5"/>
</dbReference>
<dbReference type="SMART" id="SM00086">
    <property type="entry name" value="PAC"/>
    <property type="match status" value="4"/>
</dbReference>
<evidence type="ECO:0000313" key="13">
    <source>
        <dbReference type="Proteomes" id="UP000427769"/>
    </source>
</evidence>
<dbReference type="PROSITE" id="PS50113">
    <property type="entry name" value="PAC"/>
    <property type="match status" value="2"/>
</dbReference>
<evidence type="ECO:0000256" key="7">
    <source>
        <dbReference type="SAM" id="Coils"/>
    </source>
</evidence>
<sequence>MMIFITILGTIFLLTLACVNFLLKRRLSEKVASLEKIQRKVTHQTELLQLATEATQAGIWESHPEKTTIYLSAQWYAMLGYPPQEKIVPLDEHLLLVHPEDRPNVICFFEDYIRKDEKGMYEAELRIRQADGTWCWVLSKSKAVEWDEEGFPTRITGLDVNIQSIKEDQGKTAQSEAKFRAIFDHAPYAIAINSFEDGTIIDANQAYLESRGLTKEQLGTIRPKDYTLITDEEVEALLKTLAKQGSLKNLEATVLKSDGTPAHIIYSAVLLELEGRRQILSMTVDITERRQKETALQESMELLRATFDSTTDGILVVNNDLKVIQANRQFYRMWRVPPELRETDDDATLREFVRDQLANPTGFQEVVDRLYHSGIQDMYEIPFKDGRVFECHTTPMVINGKEIGRVWDFRDISERKREEASIDFERQQLLSVFNSIDEFIYVSDPVTNKIIFANRRLRELLGSDPTGKQCYEALQGLDHPCDFCTNDIILNNNGQAHRWEYHNPTMDSDVAIVDQIIRWPDGRDVRLEIAVDITERKRAEEMLRLSEEKFSKVFMMAPDFITITRLEDGLFADVNIGFEETTGWKRDEVIGRTSVDIQFWFDPSERMRMVKDLKDQKEVSHREIRFRCKDGAVRTGIYSARVISISDEDYLIFAMQDITDRKRLEEERRKLEEQLNQSQKLEAVGVLAGGVAHDFNNMLGAIIGYSELAMQTLDASDPIRKSFSKILDAAQRSANLTRQLLAFARKQTVEPVVFDLNTSVEGTLKMLRRLIGENIELTWNPSTGQCSVKMDPSHMDQILANLCVNARDAIADVGKITIQTETVSFDENSCSAYADCLPGDYVRLSVNDNGRGMDRETQMHVFEPFYTTKGVGQGTGLGLATVYGIVKQSDGFIQLSSEPGIGTTFDLYLPRQAASVEDEKTAAEATIPHSQGETILMVEDDPTMREMGRMMLQRLEYNVLIAATPNEALRIIEGESTDIQLFITDVVMPEMNGRELANRLLEIRPGLKHLFMSGYTADVIAHRGVLDEGVNFIQKPFSLKDLAVKIRDVLDG</sequence>
<feature type="domain" description="PAS" evidence="10">
    <location>
        <begin position="546"/>
        <end position="620"/>
    </location>
</feature>
<dbReference type="PROSITE" id="PS50110">
    <property type="entry name" value="RESPONSE_REGULATORY"/>
    <property type="match status" value="1"/>
</dbReference>
<evidence type="ECO:0000259" key="11">
    <source>
        <dbReference type="PROSITE" id="PS50113"/>
    </source>
</evidence>
<accession>A0A5K7ZC17</accession>
<dbReference type="PANTHER" id="PTHR43304">
    <property type="entry name" value="PHYTOCHROME-LIKE PROTEIN CPH1"/>
    <property type="match status" value="1"/>
</dbReference>
<evidence type="ECO:0000256" key="4">
    <source>
        <dbReference type="ARBA" id="ARBA00022679"/>
    </source>
</evidence>
<gene>
    <name evidence="12" type="ORF">DSCW_47100</name>
</gene>
<dbReference type="Pfam" id="PF13188">
    <property type="entry name" value="PAS_8"/>
    <property type="match status" value="2"/>
</dbReference>
<dbReference type="Gene3D" id="3.30.450.20">
    <property type="entry name" value="PAS domain"/>
    <property type="match status" value="5"/>
</dbReference>
<dbReference type="PRINTS" id="PR00344">
    <property type="entry name" value="BCTRLSENSOR"/>
</dbReference>
<evidence type="ECO:0000256" key="1">
    <source>
        <dbReference type="ARBA" id="ARBA00000085"/>
    </source>
</evidence>
<organism evidence="12 13">
    <name type="scientific">Desulfosarcina widdelii</name>
    <dbReference type="NCBI Taxonomy" id="947919"/>
    <lineage>
        <taxon>Bacteria</taxon>
        <taxon>Pseudomonadati</taxon>
        <taxon>Thermodesulfobacteriota</taxon>
        <taxon>Desulfobacteria</taxon>
        <taxon>Desulfobacterales</taxon>
        <taxon>Desulfosarcinaceae</taxon>
        <taxon>Desulfosarcina</taxon>
    </lineage>
</organism>
<dbReference type="SUPFAM" id="SSF55874">
    <property type="entry name" value="ATPase domain of HSP90 chaperone/DNA topoisomerase II/histidine kinase"/>
    <property type="match status" value="1"/>
</dbReference>
<dbReference type="InterPro" id="IPR001610">
    <property type="entry name" value="PAC"/>
</dbReference>
<dbReference type="Gene3D" id="3.30.565.10">
    <property type="entry name" value="Histidine kinase-like ATPase, C-terminal domain"/>
    <property type="match status" value="1"/>
</dbReference>
<dbReference type="SMART" id="SM00448">
    <property type="entry name" value="REC"/>
    <property type="match status" value="1"/>
</dbReference>
<proteinExistence type="predicted"/>
<dbReference type="NCBIfam" id="TIGR00229">
    <property type="entry name" value="sensory_box"/>
    <property type="match status" value="3"/>
</dbReference>
<dbReference type="RefSeq" id="WP_155306054.1">
    <property type="nucleotide sequence ID" value="NZ_AP021875.1"/>
</dbReference>
<dbReference type="SMART" id="SM00387">
    <property type="entry name" value="HATPase_c"/>
    <property type="match status" value="1"/>
</dbReference>
<dbReference type="SMART" id="SM00091">
    <property type="entry name" value="PAS"/>
    <property type="match status" value="5"/>
</dbReference>
<dbReference type="PANTHER" id="PTHR43304:SF1">
    <property type="entry name" value="PAC DOMAIN-CONTAINING PROTEIN"/>
    <property type="match status" value="1"/>
</dbReference>
<feature type="domain" description="PAC" evidence="11">
    <location>
        <begin position="248"/>
        <end position="298"/>
    </location>
</feature>
<keyword evidence="4" id="KW-0808">Transferase</keyword>
<dbReference type="InterPro" id="IPR013655">
    <property type="entry name" value="PAS_fold_3"/>
</dbReference>
<dbReference type="Pfam" id="PF12860">
    <property type="entry name" value="PAS_7"/>
    <property type="match status" value="1"/>
</dbReference>
<reference evidence="12 13" key="1">
    <citation type="submission" date="2019-11" db="EMBL/GenBank/DDBJ databases">
        <title>Comparative genomics of hydrocarbon-degrading Desulfosarcina strains.</title>
        <authorList>
            <person name="Watanabe M."/>
            <person name="Kojima H."/>
            <person name="Fukui M."/>
        </authorList>
    </citation>
    <scope>NUCLEOTIDE SEQUENCE [LARGE SCALE GENOMIC DNA]</scope>
    <source>
        <strain evidence="12 13">PP31</strain>
    </source>
</reference>
<dbReference type="Pfam" id="PF13426">
    <property type="entry name" value="PAS_9"/>
    <property type="match status" value="1"/>
</dbReference>
<feature type="domain" description="Response regulatory" evidence="9">
    <location>
        <begin position="934"/>
        <end position="1050"/>
    </location>
</feature>
<feature type="domain" description="Histidine kinase" evidence="8">
    <location>
        <begin position="690"/>
        <end position="913"/>
    </location>
</feature>
<keyword evidence="5" id="KW-0418">Kinase</keyword>
<dbReference type="SUPFAM" id="SSF47384">
    <property type="entry name" value="Homodimeric domain of signal transducing histidine kinase"/>
    <property type="match status" value="1"/>
</dbReference>
<dbReference type="SMART" id="SM00388">
    <property type="entry name" value="HisKA"/>
    <property type="match status" value="1"/>
</dbReference>
<evidence type="ECO:0000256" key="2">
    <source>
        <dbReference type="ARBA" id="ARBA00012438"/>
    </source>
</evidence>
<dbReference type="InterPro" id="IPR036097">
    <property type="entry name" value="HisK_dim/P_sf"/>
</dbReference>
<dbReference type="Proteomes" id="UP000427769">
    <property type="component" value="Chromosome"/>
</dbReference>
<feature type="coiled-coil region" evidence="7">
    <location>
        <begin position="654"/>
        <end position="684"/>
    </location>
</feature>
<evidence type="ECO:0000256" key="3">
    <source>
        <dbReference type="ARBA" id="ARBA00022553"/>
    </source>
</evidence>
<dbReference type="PROSITE" id="PS50109">
    <property type="entry name" value="HIS_KIN"/>
    <property type="match status" value="1"/>
</dbReference>
<dbReference type="InterPro" id="IPR003661">
    <property type="entry name" value="HisK_dim/P_dom"/>
</dbReference>
<dbReference type="InterPro" id="IPR003594">
    <property type="entry name" value="HATPase_dom"/>
</dbReference>
<dbReference type="Gene3D" id="1.10.287.130">
    <property type="match status" value="1"/>
</dbReference>
<dbReference type="EC" id="2.7.13.3" evidence="2"/>
<dbReference type="SUPFAM" id="SSF52172">
    <property type="entry name" value="CheY-like"/>
    <property type="match status" value="1"/>
</dbReference>
<name>A0A5K7ZC17_9BACT</name>
<dbReference type="Pfam" id="PF02518">
    <property type="entry name" value="HATPase_c"/>
    <property type="match status" value="1"/>
</dbReference>
<dbReference type="CDD" id="cd00130">
    <property type="entry name" value="PAS"/>
    <property type="match status" value="3"/>
</dbReference>
<dbReference type="InterPro" id="IPR036890">
    <property type="entry name" value="HATPase_C_sf"/>
</dbReference>
<dbReference type="Pfam" id="PF00512">
    <property type="entry name" value="HisKA"/>
    <property type="match status" value="1"/>
</dbReference>
<evidence type="ECO:0000256" key="5">
    <source>
        <dbReference type="ARBA" id="ARBA00022777"/>
    </source>
</evidence>
<comment type="catalytic activity">
    <reaction evidence="1">
        <text>ATP + protein L-histidine = ADP + protein N-phospho-L-histidine.</text>
        <dbReference type="EC" id="2.7.13.3"/>
    </reaction>
</comment>
<dbReference type="PROSITE" id="PS50112">
    <property type="entry name" value="PAS"/>
    <property type="match status" value="2"/>
</dbReference>
<keyword evidence="7" id="KW-0175">Coiled coil</keyword>
<dbReference type="InterPro" id="IPR011006">
    <property type="entry name" value="CheY-like_superfamily"/>
</dbReference>
<dbReference type="Gene3D" id="3.40.50.2300">
    <property type="match status" value="1"/>
</dbReference>
<feature type="modified residue" description="4-aspartylphosphate" evidence="6">
    <location>
        <position position="985"/>
    </location>
</feature>
<dbReference type="EMBL" id="AP021875">
    <property type="protein sequence ID" value="BBO77293.1"/>
    <property type="molecule type" value="Genomic_DNA"/>
</dbReference>